<gene>
    <name evidence="2" type="ORF">COS47_00650</name>
</gene>
<dbReference type="Pfam" id="PF13173">
    <property type="entry name" value="AAA_14"/>
    <property type="match status" value="1"/>
</dbReference>
<name>A0A2M7BYP2_9BACT</name>
<dbReference type="EMBL" id="PEUV01000014">
    <property type="protein sequence ID" value="PIV12792.1"/>
    <property type="molecule type" value="Genomic_DNA"/>
</dbReference>
<dbReference type="PANTHER" id="PTHR43566">
    <property type="entry name" value="CONSERVED PROTEIN"/>
    <property type="match status" value="1"/>
</dbReference>
<evidence type="ECO:0000259" key="1">
    <source>
        <dbReference type="SMART" id="SM00382"/>
    </source>
</evidence>
<dbReference type="AlphaFoldDB" id="A0A2M7BYP2"/>
<protein>
    <submittedName>
        <fullName evidence="2">ATPase</fullName>
    </submittedName>
</protein>
<dbReference type="InterPro" id="IPR025420">
    <property type="entry name" value="DUF4143"/>
</dbReference>
<dbReference type="InterPro" id="IPR041682">
    <property type="entry name" value="AAA_14"/>
</dbReference>
<dbReference type="Pfam" id="PF13635">
    <property type="entry name" value="DUF4143"/>
    <property type="match status" value="1"/>
</dbReference>
<proteinExistence type="predicted"/>
<reference evidence="3" key="1">
    <citation type="submission" date="2017-09" db="EMBL/GenBank/DDBJ databases">
        <title>Depth-based differentiation of microbial function through sediment-hosted aquifers and enrichment of novel symbionts in the deep terrestrial subsurface.</title>
        <authorList>
            <person name="Probst A.J."/>
            <person name="Ladd B."/>
            <person name="Jarett J.K."/>
            <person name="Geller-Mcgrath D.E."/>
            <person name="Sieber C.M.K."/>
            <person name="Emerson J.B."/>
            <person name="Anantharaman K."/>
            <person name="Thomas B.C."/>
            <person name="Malmstrom R."/>
            <person name="Stieglmeier M."/>
            <person name="Klingl A."/>
            <person name="Woyke T."/>
            <person name="Ryan C.M."/>
            <person name="Banfield J.F."/>
        </authorList>
    </citation>
    <scope>NUCLEOTIDE SEQUENCE [LARGE SCALE GENOMIC DNA]</scope>
</reference>
<dbReference type="Gene3D" id="3.40.50.300">
    <property type="entry name" value="P-loop containing nucleotide triphosphate hydrolases"/>
    <property type="match status" value="1"/>
</dbReference>
<dbReference type="SMART" id="SM00382">
    <property type="entry name" value="AAA"/>
    <property type="match status" value="1"/>
</dbReference>
<feature type="domain" description="AAA+ ATPase" evidence="1">
    <location>
        <begin position="24"/>
        <end position="152"/>
    </location>
</feature>
<organism evidence="2 3">
    <name type="scientific">Candidatus Nealsonbacteria bacterium CG03_land_8_20_14_0_80_36_12</name>
    <dbReference type="NCBI Taxonomy" id="1974701"/>
    <lineage>
        <taxon>Bacteria</taxon>
        <taxon>Candidatus Nealsoniibacteriota</taxon>
    </lineage>
</organism>
<dbReference type="InterPro" id="IPR003593">
    <property type="entry name" value="AAA+_ATPase"/>
</dbReference>
<dbReference type="SUPFAM" id="SSF52540">
    <property type="entry name" value="P-loop containing nucleoside triphosphate hydrolases"/>
    <property type="match status" value="1"/>
</dbReference>
<evidence type="ECO:0000313" key="2">
    <source>
        <dbReference type="EMBL" id="PIV12792.1"/>
    </source>
</evidence>
<dbReference type="PANTHER" id="PTHR43566:SF1">
    <property type="entry name" value="AAA+ ATPASE DOMAIN-CONTAINING PROTEIN"/>
    <property type="match status" value="1"/>
</dbReference>
<comment type="caution">
    <text evidence="2">The sequence shown here is derived from an EMBL/GenBank/DDBJ whole genome shotgun (WGS) entry which is preliminary data.</text>
</comment>
<dbReference type="InterPro" id="IPR027417">
    <property type="entry name" value="P-loop_NTPase"/>
</dbReference>
<dbReference type="Proteomes" id="UP000230324">
    <property type="component" value="Unassembled WGS sequence"/>
</dbReference>
<accession>A0A2M7BYP2</accession>
<evidence type="ECO:0000313" key="3">
    <source>
        <dbReference type="Proteomes" id="UP000230324"/>
    </source>
</evidence>
<sequence>MPKIENHQIIQRQLFPKIITHVKKPEITLIVGARQVGKTVLLNMLKEWLMSKKKVSPKNILYFNLDIVRDWEFFQNQTNFIEFLKEQSQKEKIYVLVDEAQRVPDCSRFFKGVYDSNLNIKLILTGSTSLELKTRFKESLTGRKQVFHLYSFSFNEFLEAKDKKLVELFKKKNEISEISKKKILELFREYTVWGGYPRVVFAKTRQEKIAILAEIYSSYIEKDIVGLLEIKNRLGFSKLVKLLAGQIGQLVNVNELANSLNLDRETVERYLKALEETFIITPLLPYFKNPRQEIVKQNKIYFNDTGIRNYALENFSSLSERLDAGLLLENALFREILLALDIFQKIRFWRTKQGAEVDFLVLEREKIVPIEVKLNIKKPVISLSLRNFIKKYSPQKALVVNLSKEAKIKINKTNIYFLYPYLVNLSC</sequence>